<dbReference type="RefSeq" id="XP_011132814.1">
    <property type="nucleotide sequence ID" value="XM_011134512.1"/>
</dbReference>
<gene>
    <name evidence="5" type="ORF">GNI_152590</name>
</gene>
<evidence type="ECO:0000313" key="6">
    <source>
        <dbReference type="Proteomes" id="UP000019763"/>
    </source>
</evidence>
<dbReference type="InterPro" id="IPR000504">
    <property type="entry name" value="RRM_dom"/>
</dbReference>
<proteinExistence type="predicted"/>
<feature type="compositionally biased region" description="Polar residues" evidence="3">
    <location>
        <begin position="162"/>
        <end position="178"/>
    </location>
</feature>
<feature type="compositionally biased region" description="Polar residues" evidence="3">
    <location>
        <begin position="100"/>
        <end position="117"/>
    </location>
</feature>
<organism evidence="5 6">
    <name type="scientific">Gregarina niphandrodes</name>
    <name type="common">Septate eugregarine</name>
    <dbReference type="NCBI Taxonomy" id="110365"/>
    <lineage>
        <taxon>Eukaryota</taxon>
        <taxon>Sar</taxon>
        <taxon>Alveolata</taxon>
        <taxon>Apicomplexa</taxon>
        <taxon>Conoidasida</taxon>
        <taxon>Gregarinasina</taxon>
        <taxon>Eugregarinorida</taxon>
        <taxon>Gregarinidae</taxon>
        <taxon>Gregarina</taxon>
    </lineage>
</organism>
<dbReference type="InterPro" id="IPR050825">
    <property type="entry name" value="RBM42_RBP45_47-like"/>
</dbReference>
<dbReference type="EMBL" id="AFNH02001137">
    <property type="protein sequence ID" value="EZG44087.1"/>
    <property type="molecule type" value="Genomic_DNA"/>
</dbReference>
<dbReference type="PROSITE" id="PS50102">
    <property type="entry name" value="RRM"/>
    <property type="match status" value="1"/>
</dbReference>
<dbReference type="PANTHER" id="PTHR47640:SF48">
    <property type="entry name" value="POLYADENYLATE-BINDING PROTEIN RBP45B"/>
    <property type="match status" value="1"/>
</dbReference>
<dbReference type="AlphaFoldDB" id="A0A023AZC9"/>
<comment type="caution">
    <text evidence="5">The sequence shown here is derived from an EMBL/GenBank/DDBJ whole genome shotgun (WGS) entry which is preliminary data.</text>
</comment>
<dbReference type="GO" id="GO:0003729">
    <property type="term" value="F:mRNA binding"/>
    <property type="evidence" value="ECO:0007669"/>
    <property type="project" value="InterPro"/>
</dbReference>
<feature type="compositionally biased region" description="Basic and acidic residues" evidence="3">
    <location>
        <begin position="32"/>
        <end position="46"/>
    </location>
</feature>
<protein>
    <submittedName>
        <fullName evidence="5">RNA recognition motif protein</fullName>
    </submittedName>
</protein>
<dbReference type="VEuPathDB" id="CryptoDB:GNI_152590"/>
<feature type="compositionally biased region" description="Basic and acidic residues" evidence="3">
    <location>
        <begin position="213"/>
        <end position="225"/>
    </location>
</feature>
<sequence length="513" mass="55673">MGERSPLGEQQPAHGSEPGHGSEAGHGVEAGHGAEQDRSFTPKLELDTALPSDITPLDQDANQQGHETPLPEAHPTSLSEKREDAFIQSTVQPQEEDTQVGGSQEGNSQEVGNQAAGSTPEVGTEAVGSIPEEGTPADELVESQGEESPHFSTLTAAEGHTEASTGHGTPTEPLSTSRITEEPQITEEPRTTEDTRGTEESRIAAAHITDTAESRYEDGRKRGLEDAATPSMKRGPACTPPTVMETPTPAGGQSYTSSGVGPRSVEENRTTLWIGDLERWEDEEYIYNYFEQYFPQSVTSVKIARDRDQQRSLGYGFIDFVNREVAERVLASAAAFKRSHGRRFKLTWARGKTRQPFNPAAAHNRGMMGVAPGMAPGSPAPLAVTPPPFVPGAGPGRWCIDIPKLPNFCTQPRIVEAVLRPLSLDTCTSIEPYDNESLRLVFATSNAFFAFIGRYRDGRFDIGGQSVAYLVPPDVMERWTRMYEQSRTQPPTNTAAPLYGGSAAGITSQWHRM</sequence>
<evidence type="ECO:0000313" key="5">
    <source>
        <dbReference type="EMBL" id="EZG44087.1"/>
    </source>
</evidence>
<dbReference type="Pfam" id="PF00076">
    <property type="entry name" value="RRM_1"/>
    <property type="match status" value="1"/>
</dbReference>
<feature type="compositionally biased region" description="Acidic residues" evidence="3">
    <location>
        <begin position="135"/>
        <end position="145"/>
    </location>
</feature>
<feature type="domain" description="RRM" evidence="4">
    <location>
        <begin position="270"/>
        <end position="351"/>
    </location>
</feature>
<evidence type="ECO:0000256" key="1">
    <source>
        <dbReference type="ARBA" id="ARBA00022884"/>
    </source>
</evidence>
<dbReference type="InterPro" id="IPR012677">
    <property type="entry name" value="Nucleotide-bd_a/b_plait_sf"/>
</dbReference>
<accession>A0A023AZC9</accession>
<dbReference type="GeneID" id="22915307"/>
<dbReference type="eggNOG" id="KOG0118">
    <property type="taxonomic scope" value="Eukaryota"/>
</dbReference>
<feature type="region of interest" description="Disordered" evidence="3">
    <location>
        <begin position="1"/>
        <end position="200"/>
    </location>
</feature>
<dbReference type="Proteomes" id="UP000019763">
    <property type="component" value="Unassembled WGS sequence"/>
</dbReference>
<dbReference type="Gene3D" id="3.30.70.330">
    <property type="match status" value="1"/>
</dbReference>
<feature type="compositionally biased region" description="Basic and acidic residues" evidence="3">
    <location>
        <begin position="187"/>
        <end position="200"/>
    </location>
</feature>
<keyword evidence="6" id="KW-1185">Reference proteome</keyword>
<feature type="region of interest" description="Disordered" evidence="3">
    <location>
        <begin position="213"/>
        <end position="241"/>
    </location>
</feature>
<evidence type="ECO:0000256" key="3">
    <source>
        <dbReference type="SAM" id="MobiDB-lite"/>
    </source>
</evidence>
<dbReference type="GO" id="GO:0005829">
    <property type="term" value="C:cytosol"/>
    <property type="evidence" value="ECO:0007669"/>
    <property type="project" value="TreeGrafter"/>
</dbReference>
<reference evidence="5" key="1">
    <citation type="submission" date="2013-12" db="EMBL/GenBank/DDBJ databases">
        <authorList>
            <person name="Omoto C.K."/>
            <person name="Sibley D."/>
            <person name="Venepally P."/>
            <person name="Hadjithomas M."/>
            <person name="Karamycheva S."/>
            <person name="Brunk B."/>
            <person name="Roos D."/>
            <person name="Caler E."/>
            <person name="Lorenzi H."/>
        </authorList>
    </citation>
    <scope>NUCLEOTIDE SEQUENCE</scope>
</reference>
<evidence type="ECO:0000256" key="2">
    <source>
        <dbReference type="PROSITE-ProRule" id="PRU00176"/>
    </source>
</evidence>
<name>A0A023AZC9_GRENI</name>
<dbReference type="SMART" id="SM00360">
    <property type="entry name" value="RRM"/>
    <property type="match status" value="1"/>
</dbReference>
<dbReference type="PANTHER" id="PTHR47640">
    <property type="entry name" value="TRNA SELENOCYSTEINE 1-ASSOCIATED PROTEIN 1-RELATED-RELATED"/>
    <property type="match status" value="1"/>
</dbReference>
<keyword evidence="1 2" id="KW-0694">RNA-binding</keyword>
<dbReference type="InterPro" id="IPR035979">
    <property type="entry name" value="RBD_domain_sf"/>
</dbReference>
<evidence type="ECO:0000259" key="4">
    <source>
        <dbReference type="PROSITE" id="PS50102"/>
    </source>
</evidence>
<dbReference type="SUPFAM" id="SSF54928">
    <property type="entry name" value="RNA-binding domain, RBD"/>
    <property type="match status" value="1"/>
</dbReference>
<dbReference type="OrthoDB" id="446113at2759"/>